<comment type="caution">
    <text evidence="14">The sequence shown here is derived from an EMBL/GenBank/DDBJ whole genome shotgun (WGS) entry which is preliminary data.</text>
</comment>
<dbReference type="PANTHER" id="PTHR24238:SF75">
    <property type="entry name" value="CHOLECYSTOKININ-LIKE RECEPTOR AT 17D1-RELATED"/>
    <property type="match status" value="1"/>
</dbReference>
<evidence type="ECO:0000256" key="11">
    <source>
        <dbReference type="SAM" id="MobiDB-lite"/>
    </source>
</evidence>
<evidence type="ECO:0000256" key="12">
    <source>
        <dbReference type="SAM" id="Phobius"/>
    </source>
</evidence>
<organism evidence="14 15">
    <name type="scientific">Tropilaelaps mercedesae</name>
    <dbReference type="NCBI Taxonomy" id="418985"/>
    <lineage>
        <taxon>Eukaryota</taxon>
        <taxon>Metazoa</taxon>
        <taxon>Ecdysozoa</taxon>
        <taxon>Arthropoda</taxon>
        <taxon>Chelicerata</taxon>
        <taxon>Arachnida</taxon>
        <taxon>Acari</taxon>
        <taxon>Parasitiformes</taxon>
        <taxon>Mesostigmata</taxon>
        <taxon>Gamasina</taxon>
        <taxon>Dermanyssoidea</taxon>
        <taxon>Laelapidae</taxon>
        <taxon>Tropilaelaps</taxon>
    </lineage>
</organism>
<feature type="region of interest" description="Disordered" evidence="11">
    <location>
        <begin position="190"/>
        <end position="237"/>
    </location>
</feature>
<keyword evidence="7 12" id="KW-0472">Membrane</keyword>
<dbReference type="PANTHER" id="PTHR24238">
    <property type="entry name" value="G-PROTEIN COUPLED RECEPTOR"/>
    <property type="match status" value="1"/>
</dbReference>
<gene>
    <name evidence="14" type="ORF">BIW11_00031</name>
</gene>
<feature type="transmembrane region" description="Helical" evidence="12">
    <location>
        <begin position="26"/>
        <end position="43"/>
    </location>
</feature>
<keyword evidence="15" id="KW-1185">Reference proteome</keyword>
<evidence type="ECO:0000256" key="2">
    <source>
        <dbReference type="ARBA" id="ARBA00010663"/>
    </source>
</evidence>
<reference evidence="14 15" key="1">
    <citation type="journal article" date="2017" name="Gigascience">
        <title>Draft genome of the honey bee ectoparasitic mite, Tropilaelaps mercedesae, is shaped by the parasitic life history.</title>
        <authorList>
            <person name="Dong X."/>
            <person name="Armstrong S.D."/>
            <person name="Xia D."/>
            <person name="Makepeace B.L."/>
            <person name="Darby A.C."/>
            <person name="Kadowaki T."/>
        </authorList>
    </citation>
    <scope>NUCLEOTIDE SEQUENCE [LARGE SCALE GENOMIC DNA]</scope>
    <source>
        <strain evidence="14">Wuxi-XJTLU</strain>
    </source>
</reference>
<evidence type="ECO:0000256" key="10">
    <source>
        <dbReference type="RuleBase" id="RU000688"/>
    </source>
</evidence>
<evidence type="ECO:0000259" key="13">
    <source>
        <dbReference type="PROSITE" id="PS50262"/>
    </source>
</evidence>
<dbReference type="GO" id="GO:0004983">
    <property type="term" value="F:neuropeptide Y receptor activity"/>
    <property type="evidence" value="ECO:0007669"/>
    <property type="project" value="InterPro"/>
</dbReference>
<feature type="transmembrane region" description="Helical" evidence="12">
    <location>
        <begin position="307"/>
        <end position="327"/>
    </location>
</feature>
<evidence type="ECO:0000256" key="4">
    <source>
        <dbReference type="ARBA" id="ARBA00022692"/>
    </source>
</evidence>
<keyword evidence="4 10" id="KW-0812">Transmembrane</keyword>
<keyword evidence="9 10" id="KW-0807">Transducer</keyword>
<evidence type="ECO:0000256" key="8">
    <source>
        <dbReference type="ARBA" id="ARBA00023170"/>
    </source>
</evidence>
<feature type="non-terminal residue" evidence="14">
    <location>
        <position position="332"/>
    </location>
</feature>
<dbReference type="OrthoDB" id="6419947at2759"/>
<evidence type="ECO:0000313" key="14">
    <source>
        <dbReference type="EMBL" id="OQR80232.1"/>
    </source>
</evidence>
<dbReference type="PROSITE" id="PS00237">
    <property type="entry name" value="G_PROTEIN_RECEP_F1_1"/>
    <property type="match status" value="1"/>
</dbReference>
<keyword evidence="3" id="KW-1003">Cell membrane</keyword>
<dbReference type="InterPro" id="IPR017452">
    <property type="entry name" value="GPCR_Rhodpsn_7TM"/>
</dbReference>
<evidence type="ECO:0000256" key="7">
    <source>
        <dbReference type="ARBA" id="ARBA00023136"/>
    </source>
</evidence>
<feature type="domain" description="G-protein coupled receptors family 1 profile" evidence="13">
    <location>
        <begin position="1"/>
        <end position="324"/>
    </location>
</feature>
<feature type="transmembrane region" description="Helical" evidence="12">
    <location>
        <begin position="110"/>
        <end position="134"/>
    </location>
</feature>
<dbReference type="EMBL" id="MNPL01000207">
    <property type="protein sequence ID" value="OQR80232.1"/>
    <property type="molecule type" value="Genomic_DNA"/>
</dbReference>
<evidence type="ECO:0000256" key="3">
    <source>
        <dbReference type="ARBA" id="ARBA00022475"/>
    </source>
</evidence>
<dbReference type="Proteomes" id="UP000192247">
    <property type="component" value="Unassembled WGS sequence"/>
</dbReference>
<dbReference type="Gene3D" id="1.20.1070.10">
    <property type="entry name" value="Rhodopsin 7-helix transmembrane proteins"/>
    <property type="match status" value="2"/>
</dbReference>
<keyword evidence="6 10" id="KW-0297">G-protein coupled receptor</keyword>
<dbReference type="InParanoid" id="A0A1V9Y3C0"/>
<feature type="transmembrane region" description="Helical" evidence="12">
    <location>
        <begin position="64"/>
        <end position="85"/>
    </location>
</feature>
<dbReference type="SUPFAM" id="SSF81321">
    <property type="entry name" value="Family A G protein-coupled receptor-like"/>
    <property type="match status" value="1"/>
</dbReference>
<name>A0A1V9Y3C0_9ACAR</name>
<feature type="compositionally biased region" description="Low complexity" evidence="11">
    <location>
        <begin position="208"/>
        <end position="218"/>
    </location>
</feature>
<accession>A0A1V9Y3C0</accession>
<comment type="subcellular location">
    <subcellularLocation>
        <location evidence="1">Cell membrane</location>
        <topology evidence="1">Multi-pass membrane protein</topology>
    </subcellularLocation>
</comment>
<comment type="similarity">
    <text evidence="2 10">Belongs to the G-protein coupled receptor 1 family.</text>
</comment>
<proteinExistence type="inferred from homology"/>
<evidence type="ECO:0000313" key="15">
    <source>
        <dbReference type="Proteomes" id="UP000192247"/>
    </source>
</evidence>
<evidence type="ECO:0000256" key="5">
    <source>
        <dbReference type="ARBA" id="ARBA00022989"/>
    </source>
</evidence>
<dbReference type="Pfam" id="PF00001">
    <property type="entry name" value="7tm_1"/>
    <property type="match status" value="1"/>
</dbReference>
<dbReference type="PRINTS" id="PR01012">
    <property type="entry name" value="NRPEPTIDEYR"/>
</dbReference>
<feature type="transmembrane region" description="Helical" evidence="12">
    <location>
        <begin position="266"/>
        <end position="287"/>
    </location>
</feature>
<dbReference type="AlphaFoldDB" id="A0A1V9Y3C0"/>
<dbReference type="PRINTS" id="PR00237">
    <property type="entry name" value="GPCRRHODOPSN"/>
</dbReference>
<dbReference type="FunCoup" id="A0A1V9Y3C0">
    <property type="interactions" value="37"/>
</dbReference>
<sequence>MPVTLSGVLLRSFVFGELMCKVIPYLQGVTVAVNAWTLVMISIERYYAVCEPLKSRGWYASSHAWHCVFVIWAFALTAMLPIFLLNRLQPTGKGRQKCREAWPDPTVETVFTVMLDLLLLVIPLAVMAFAYINITITLRKGIRHNERAANEIKIMGPRGGIGVVSHKTDESMIEREPRLIVKWRRVVPPEDSSDSSLGHGLKLPPTQPTATQPLPTAAVHGPDTSPAVKSPTSQCPVGATSVHREEIIRYLRTNNHEQRMAVRRKVIRMMFVVVLEFFVCWTPIYVINTIASFSKDLLTPLGGVGISLFHLLSYISSCCNPITYCFMNKNFR</sequence>
<dbReference type="GO" id="GO:0005886">
    <property type="term" value="C:plasma membrane"/>
    <property type="evidence" value="ECO:0007669"/>
    <property type="project" value="UniProtKB-SubCell"/>
</dbReference>
<evidence type="ECO:0000256" key="6">
    <source>
        <dbReference type="ARBA" id="ARBA00023040"/>
    </source>
</evidence>
<dbReference type="InterPro" id="IPR000276">
    <property type="entry name" value="GPCR_Rhodpsn"/>
</dbReference>
<dbReference type="InterPro" id="IPR000611">
    <property type="entry name" value="NPY_rcpt"/>
</dbReference>
<protein>
    <submittedName>
        <fullName evidence="14">Cholecystokinin receptor type A-like</fullName>
    </submittedName>
</protein>
<dbReference type="STRING" id="418985.A0A1V9Y3C0"/>
<keyword evidence="8 10" id="KW-0675">Receptor</keyword>
<keyword evidence="5 12" id="KW-1133">Transmembrane helix</keyword>
<evidence type="ECO:0000256" key="1">
    <source>
        <dbReference type="ARBA" id="ARBA00004651"/>
    </source>
</evidence>
<dbReference type="PROSITE" id="PS50262">
    <property type="entry name" value="G_PROTEIN_RECEP_F1_2"/>
    <property type="match status" value="1"/>
</dbReference>
<evidence type="ECO:0000256" key="9">
    <source>
        <dbReference type="ARBA" id="ARBA00023224"/>
    </source>
</evidence>